<protein>
    <submittedName>
        <fullName evidence="2">GH13487</fullName>
    </submittedName>
</protein>
<keyword evidence="1" id="KW-1133">Transmembrane helix</keyword>
<dbReference type="OrthoDB" id="6362496at2759"/>
<keyword evidence="3" id="KW-1185">Reference proteome</keyword>
<dbReference type="Proteomes" id="UP000001070">
    <property type="component" value="Unassembled WGS sequence"/>
</dbReference>
<dbReference type="OMA" id="ERCFVEQ"/>
<dbReference type="eggNOG" id="ENOG502S3YA">
    <property type="taxonomic scope" value="Eukaryota"/>
</dbReference>
<organism evidence="3">
    <name type="scientific">Drosophila grimshawi</name>
    <name type="common">Hawaiian fruit fly</name>
    <name type="synonym">Idiomyia grimshawi</name>
    <dbReference type="NCBI Taxonomy" id="7222"/>
    <lineage>
        <taxon>Eukaryota</taxon>
        <taxon>Metazoa</taxon>
        <taxon>Ecdysozoa</taxon>
        <taxon>Arthropoda</taxon>
        <taxon>Hexapoda</taxon>
        <taxon>Insecta</taxon>
        <taxon>Pterygota</taxon>
        <taxon>Neoptera</taxon>
        <taxon>Endopterygota</taxon>
        <taxon>Diptera</taxon>
        <taxon>Brachycera</taxon>
        <taxon>Muscomorpha</taxon>
        <taxon>Ephydroidea</taxon>
        <taxon>Drosophilidae</taxon>
        <taxon>Drosophila</taxon>
        <taxon>Hawaiian Drosophila</taxon>
    </lineage>
</organism>
<proteinExistence type="predicted"/>
<dbReference type="InParanoid" id="B4JT56"/>
<dbReference type="PhylomeDB" id="B4JT56"/>
<accession>B4JT56</accession>
<dbReference type="HOGENOM" id="CLU_904103_0_0_1"/>
<evidence type="ECO:0000313" key="3">
    <source>
        <dbReference type="Proteomes" id="UP000001070"/>
    </source>
</evidence>
<dbReference type="KEGG" id="dgr:6567435"/>
<keyword evidence="1" id="KW-0812">Transmembrane</keyword>
<gene>
    <name evidence="2" type="primary">Dgri\GH13487</name>
    <name evidence="2" type="ORF">Dgri_GH13487</name>
</gene>
<feature type="transmembrane region" description="Helical" evidence="1">
    <location>
        <begin position="284"/>
        <end position="307"/>
    </location>
</feature>
<evidence type="ECO:0000313" key="2">
    <source>
        <dbReference type="EMBL" id="EDV94946.1"/>
    </source>
</evidence>
<evidence type="ECO:0000256" key="1">
    <source>
        <dbReference type="SAM" id="Phobius"/>
    </source>
</evidence>
<feature type="transmembrane region" description="Helical" evidence="1">
    <location>
        <begin position="244"/>
        <end position="272"/>
    </location>
</feature>
<name>B4JT56_DROGR</name>
<dbReference type="EMBL" id="CH916373">
    <property type="protein sequence ID" value="EDV94946.1"/>
    <property type="molecule type" value="Genomic_DNA"/>
</dbReference>
<dbReference type="AlphaFoldDB" id="B4JT56"/>
<keyword evidence="1" id="KW-0472">Membrane</keyword>
<reference evidence="2 3" key="1">
    <citation type="journal article" date="2007" name="Nature">
        <title>Evolution of genes and genomes on the Drosophila phylogeny.</title>
        <authorList>
            <consortium name="Drosophila 12 Genomes Consortium"/>
            <person name="Clark A.G."/>
            <person name="Eisen M.B."/>
            <person name="Smith D.R."/>
            <person name="Bergman C.M."/>
            <person name="Oliver B."/>
            <person name="Markow T.A."/>
            <person name="Kaufman T.C."/>
            <person name="Kellis M."/>
            <person name="Gelbart W."/>
            <person name="Iyer V.N."/>
            <person name="Pollard D.A."/>
            <person name="Sackton T.B."/>
            <person name="Larracuente A.M."/>
            <person name="Singh N.D."/>
            <person name="Abad J.P."/>
            <person name="Abt D.N."/>
            <person name="Adryan B."/>
            <person name="Aguade M."/>
            <person name="Akashi H."/>
            <person name="Anderson W.W."/>
            <person name="Aquadro C.F."/>
            <person name="Ardell D.H."/>
            <person name="Arguello R."/>
            <person name="Artieri C.G."/>
            <person name="Barbash D.A."/>
            <person name="Barker D."/>
            <person name="Barsanti P."/>
            <person name="Batterham P."/>
            <person name="Batzoglou S."/>
            <person name="Begun D."/>
            <person name="Bhutkar A."/>
            <person name="Blanco E."/>
            <person name="Bosak S.A."/>
            <person name="Bradley R.K."/>
            <person name="Brand A.D."/>
            <person name="Brent M.R."/>
            <person name="Brooks A.N."/>
            <person name="Brown R.H."/>
            <person name="Butlin R.K."/>
            <person name="Caggese C."/>
            <person name="Calvi B.R."/>
            <person name="Bernardo de Carvalho A."/>
            <person name="Caspi A."/>
            <person name="Castrezana S."/>
            <person name="Celniker S.E."/>
            <person name="Chang J.L."/>
            <person name="Chapple C."/>
            <person name="Chatterji S."/>
            <person name="Chinwalla A."/>
            <person name="Civetta A."/>
            <person name="Clifton S.W."/>
            <person name="Comeron J.M."/>
            <person name="Costello J.C."/>
            <person name="Coyne J.A."/>
            <person name="Daub J."/>
            <person name="David R.G."/>
            <person name="Delcher A.L."/>
            <person name="Delehaunty K."/>
            <person name="Do C.B."/>
            <person name="Ebling H."/>
            <person name="Edwards K."/>
            <person name="Eickbush T."/>
            <person name="Evans J.D."/>
            <person name="Filipski A."/>
            <person name="Findeiss S."/>
            <person name="Freyhult E."/>
            <person name="Fulton L."/>
            <person name="Fulton R."/>
            <person name="Garcia A.C."/>
            <person name="Gardiner A."/>
            <person name="Garfield D.A."/>
            <person name="Garvin B.E."/>
            <person name="Gibson G."/>
            <person name="Gilbert D."/>
            <person name="Gnerre S."/>
            <person name="Godfrey J."/>
            <person name="Good R."/>
            <person name="Gotea V."/>
            <person name="Gravely B."/>
            <person name="Greenberg A.J."/>
            <person name="Griffiths-Jones S."/>
            <person name="Gross S."/>
            <person name="Guigo R."/>
            <person name="Gustafson E.A."/>
            <person name="Haerty W."/>
            <person name="Hahn M.W."/>
            <person name="Halligan D.L."/>
            <person name="Halpern A.L."/>
            <person name="Halter G.M."/>
            <person name="Han M.V."/>
            <person name="Heger A."/>
            <person name="Hillier L."/>
            <person name="Hinrichs A.S."/>
            <person name="Holmes I."/>
            <person name="Hoskins R.A."/>
            <person name="Hubisz M.J."/>
            <person name="Hultmark D."/>
            <person name="Huntley M.A."/>
            <person name="Jaffe D.B."/>
            <person name="Jagadeeshan S."/>
            <person name="Jeck W.R."/>
            <person name="Johnson J."/>
            <person name="Jones C.D."/>
            <person name="Jordan W.C."/>
            <person name="Karpen G.H."/>
            <person name="Kataoka E."/>
            <person name="Keightley P.D."/>
            <person name="Kheradpour P."/>
            <person name="Kirkness E.F."/>
            <person name="Koerich L.B."/>
            <person name="Kristiansen K."/>
            <person name="Kudrna D."/>
            <person name="Kulathinal R.J."/>
            <person name="Kumar S."/>
            <person name="Kwok R."/>
            <person name="Lander E."/>
            <person name="Langley C.H."/>
            <person name="Lapoint R."/>
            <person name="Lazzaro B.P."/>
            <person name="Lee S.J."/>
            <person name="Levesque L."/>
            <person name="Li R."/>
            <person name="Lin C.F."/>
            <person name="Lin M.F."/>
            <person name="Lindblad-Toh K."/>
            <person name="Llopart A."/>
            <person name="Long M."/>
            <person name="Low L."/>
            <person name="Lozovsky E."/>
            <person name="Lu J."/>
            <person name="Luo M."/>
            <person name="Machado C.A."/>
            <person name="Makalowski W."/>
            <person name="Marzo M."/>
            <person name="Matsuda M."/>
            <person name="Matzkin L."/>
            <person name="McAllister B."/>
            <person name="McBride C.S."/>
            <person name="McKernan B."/>
            <person name="McKernan K."/>
            <person name="Mendez-Lago M."/>
            <person name="Minx P."/>
            <person name="Mollenhauer M.U."/>
            <person name="Montooth K."/>
            <person name="Mount S.M."/>
            <person name="Mu X."/>
            <person name="Myers E."/>
            <person name="Negre B."/>
            <person name="Newfeld S."/>
            <person name="Nielsen R."/>
            <person name="Noor M.A."/>
            <person name="O'Grady P."/>
            <person name="Pachter L."/>
            <person name="Papaceit M."/>
            <person name="Parisi M.J."/>
            <person name="Parisi M."/>
            <person name="Parts L."/>
            <person name="Pedersen J.S."/>
            <person name="Pesole G."/>
            <person name="Phillippy A.M."/>
            <person name="Ponting C.P."/>
            <person name="Pop M."/>
            <person name="Porcelli D."/>
            <person name="Powell J.R."/>
            <person name="Prohaska S."/>
            <person name="Pruitt K."/>
            <person name="Puig M."/>
            <person name="Quesneville H."/>
            <person name="Ram K.R."/>
            <person name="Rand D."/>
            <person name="Rasmussen M.D."/>
            <person name="Reed L.K."/>
            <person name="Reenan R."/>
            <person name="Reily A."/>
            <person name="Remington K.A."/>
            <person name="Rieger T.T."/>
            <person name="Ritchie M.G."/>
            <person name="Robin C."/>
            <person name="Rogers Y.H."/>
            <person name="Rohde C."/>
            <person name="Rozas J."/>
            <person name="Rubenfield M.J."/>
            <person name="Ruiz A."/>
            <person name="Russo S."/>
            <person name="Salzberg S.L."/>
            <person name="Sanchez-Gracia A."/>
            <person name="Saranga D.J."/>
            <person name="Sato H."/>
            <person name="Schaeffer S.W."/>
            <person name="Schatz M.C."/>
            <person name="Schlenke T."/>
            <person name="Schwartz R."/>
            <person name="Segarra C."/>
            <person name="Singh R.S."/>
            <person name="Sirot L."/>
            <person name="Sirota M."/>
            <person name="Sisneros N.B."/>
            <person name="Smith C.D."/>
            <person name="Smith T.F."/>
            <person name="Spieth J."/>
            <person name="Stage D.E."/>
            <person name="Stark A."/>
            <person name="Stephan W."/>
            <person name="Strausberg R.L."/>
            <person name="Strempel S."/>
            <person name="Sturgill D."/>
            <person name="Sutton G."/>
            <person name="Sutton G.G."/>
            <person name="Tao W."/>
            <person name="Teichmann S."/>
            <person name="Tobari Y.N."/>
            <person name="Tomimura Y."/>
            <person name="Tsolas J.M."/>
            <person name="Valente V.L."/>
            <person name="Venter E."/>
            <person name="Venter J.C."/>
            <person name="Vicario S."/>
            <person name="Vieira F.G."/>
            <person name="Vilella A.J."/>
            <person name="Villasante A."/>
            <person name="Walenz B."/>
            <person name="Wang J."/>
            <person name="Wasserman M."/>
            <person name="Watts T."/>
            <person name="Wilson D."/>
            <person name="Wilson R.K."/>
            <person name="Wing R.A."/>
            <person name="Wolfner M.F."/>
            <person name="Wong A."/>
            <person name="Wong G.K."/>
            <person name="Wu C.I."/>
            <person name="Wu G."/>
            <person name="Yamamoto D."/>
            <person name="Yang H.P."/>
            <person name="Yang S.P."/>
            <person name="Yorke J.A."/>
            <person name="Yoshida K."/>
            <person name="Zdobnov E."/>
            <person name="Zhang P."/>
            <person name="Zhang Y."/>
            <person name="Zimin A.V."/>
            <person name="Baldwin J."/>
            <person name="Abdouelleil A."/>
            <person name="Abdulkadir J."/>
            <person name="Abebe A."/>
            <person name="Abera B."/>
            <person name="Abreu J."/>
            <person name="Acer S.C."/>
            <person name="Aftuck L."/>
            <person name="Alexander A."/>
            <person name="An P."/>
            <person name="Anderson E."/>
            <person name="Anderson S."/>
            <person name="Arachi H."/>
            <person name="Azer M."/>
            <person name="Bachantsang P."/>
            <person name="Barry A."/>
            <person name="Bayul T."/>
            <person name="Berlin A."/>
            <person name="Bessette D."/>
            <person name="Bloom T."/>
            <person name="Blye J."/>
            <person name="Boguslavskiy L."/>
            <person name="Bonnet C."/>
            <person name="Boukhgalter B."/>
            <person name="Bourzgui I."/>
            <person name="Brown A."/>
            <person name="Cahill P."/>
            <person name="Channer S."/>
            <person name="Cheshatsang Y."/>
            <person name="Chuda L."/>
            <person name="Citroen M."/>
            <person name="Collymore A."/>
            <person name="Cooke P."/>
            <person name="Costello M."/>
            <person name="D'Aco K."/>
            <person name="Daza R."/>
            <person name="De Haan G."/>
            <person name="DeGray S."/>
            <person name="DeMaso C."/>
            <person name="Dhargay N."/>
            <person name="Dooley K."/>
            <person name="Dooley E."/>
            <person name="Doricent M."/>
            <person name="Dorje P."/>
            <person name="Dorjee K."/>
            <person name="Dupes A."/>
            <person name="Elong R."/>
            <person name="Falk J."/>
            <person name="Farina A."/>
            <person name="Faro S."/>
            <person name="Ferguson D."/>
            <person name="Fisher S."/>
            <person name="Foley C.D."/>
            <person name="Franke A."/>
            <person name="Friedrich D."/>
            <person name="Gadbois L."/>
            <person name="Gearin G."/>
            <person name="Gearin C.R."/>
            <person name="Giannoukos G."/>
            <person name="Goode T."/>
            <person name="Graham J."/>
            <person name="Grandbois E."/>
            <person name="Grewal S."/>
            <person name="Gyaltsen K."/>
            <person name="Hafez N."/>
            <person name="Hagos B."/>
            <person name="Hall J."/>
            <person name="Henson C."/>
            <person name="Hollinger A."/>
            <person name="Honan T."/>
            <person name="Huard M.D."/>
            <person name="Hughes L."/>
            <person name="Hurhula B."/>
            <person name="Husby M.E."/>
            <person name="Kamat A."/>
            <person name="Kanga B."/>
            <person name="Kashin S."/>
            <person name="Khazanovich D."/>
            <person name="Kisner P."/>
            <person name="Lance K."/>
            <person name="Lara M."/>
            <person name="Lee W."/>
            <person name="Lennon N."/>
            <person name="Letendre F."/>
            <person name="LeVine R."/>
            <person name="Lipovsky A."/>
            <person name="Liu X."/>
            <person name="Liu J."/>
            <person name="Liu S."/>
            <person name="Lokyitsang T."/>
            <person name="Lokyitsang Y."/>
            <person name="Lubonja R."/>
            <person name="Lui A."/>
            <person name="MacDonald P."/>
            <person name="Magnisalis V."/>
            <person name="Maru K."/>
            <person name="Matthews C."/>
            <person name="McCusker W."/>
            <person name="McDonough S."/>
            <person name="Mehta T."/>
            <person name="Meldrim J."/>
            <person name="Meneus L."/>
            <person name="Mihai O."/>
            <person name="Mihalev A."/>
            <person name="Mihova T."/>
            <person name="Mittelman R."/>
            <person name="Mlenga V."/>
            <person name="Montmayeur A."/>
            <person name="Mulrain L."/>
            <person name="Navidi A."/>
            <person name="Naylor J."/>
            <person name="Negash T."/>
            <person name="Nguyen T."/>
            <person name="Nguyen N."/>
            <person name="Nicol R."/>
            <person name="Norbu C."/>
            <person name="Norbu N."/>
            <person name="Novod N."/>
            <person name="O'Neill B."/>
            <person name="Osman S."/>
            <person name="Markiewicz E."/>
            <person name="Oyono O.L."/>
            <person name="Patti C."/>
            <person name="Phunkhang P."/>
            <person name="Pierre F."/>
            <person name="Priest M."/>
            <person name="Raghuraman S."/>
            <person name="Rege F."/>
            <person name="Reyes R."/>
            <person name="Rise C."/>
            <person name="Rogov P."/>
            <person name="Ross K."/>
            <person name="Ryan E."/>
            <person name="Settipalli S."/>
            <person name="Shea T."/>
            <person name="Sherpa N."/>
            <person name="Shi L."/>
            <person name="Shih D."/>
            <person name="Sparrow T."/>
            <person name="Spaulding J."/>
            <person name="Stalker J."/>
            <person name="Stange-Thomann N."/>
            <person name="Stavropoulos S."/>
            <person name="Stone C."/>
            <person name="Strader C."/>
            <person name="Tesfaye S."/>
            <person name="Thomson T."/>
            <person name="Thoulutsang Y."/>
            <person name="Thoulutsang D."/>
            <person name="Topham K."/>
            <person name="Topping I."/>
            <person name="Tsamla T."/>
            <person name="Vassiliev H."/>
            <person name="Vo A."/>
            <person name="Wangchuk T."/>
            <person name="Wangdi T."/>
            <person name="Weiand M."/>
            <person name="Wilkinson J."/>
            <person name="Wilson A."/>
            <person name="Yadav S."/>
            <person name="Young G."/>
            <person name="Yu Q."/>
            <person name="Zembek L."/>
            <person name="Zhong D."/>
            <person name="Zimmer A."/>
            <person name="Zwirko Z."/>
            <person name="Jaffe D.B."/>
            <person name="Alvarez P."/>
            <person name="Brockman W."/>
            <person name="Butler J."/>
            <person name="Chin C."/>
            <person name="Gnerre S."/>
            <person name="Grabherr M."/>
            <person name="Kleber M."/>
            <person name="Mauceli E."/>
            <person name="MacCallum I."/>
        </authorList>
    </citation>
    <scope>NUCLEOTIDE SEQUENCE [LARGE SCALE GENOMIC DNA]</scope>
    <source>
        <strain evidence="3">Tucson 15287-2541.00</strain>
    </source>
</reference>
<sequence length="357" mass="41047">MTESDVTLKNAGTAVEVAGAAGAVGTRLMPPEELAMQSLTKQLYKSKFFRGIYLERCFVEQLGGYRDVVVLQRSERELEKLLLSSASKLQLFYQRFVPNMWVGITKGSVGNYKHKPHATQLDTCVWTELRDMAFGEYWFSIKTLRFRDREVQLKLKMVRAVEAEPLSTPRHSLTIKKVSPSRAITSSDRDAAEIVTEEQQHLPQIGLEDFLAVLQQWRQSVVTTTYEFMANDVNKRNIMGTIRFLGLLIFSILSGAVVALRFMGIFAVRFLFEVSRFTHTATPIVFKLIEFVNRIVGAFFILLTMIWKDLVVNRGRNDGGRSMPREQLEANNRFKSITYERSHPHRRSPRYESSNYR</sequence>